<accession>A0A0F9EGW7</accession>
<protein>
    <submittedName>
        <fullName evidence="1">Uncharacterized protein</fullName>
    </submittedName>
</protein>
<gene>
    <name evidence="1" type="ORF">LCGC14_2427810</name>
</gene>
<comment type="caution">
    <text evidence="1">The sequence shown here is derived from an EMBL/GenBank/DDBJ whole genome shotgun (WGS) entry which is preliminary data.</text>
</comment>
<organism evidence="1">
    <name type="scientific">marine sediment metagenome</name>
    <dbReference type="NCBI Taxonomy" id="412755"/>
    <lineage>
        <taxon>unclassified sequences</taxon>
        <taxon>metagenomes</taxon>
        <taxon>ecological metagenomes</taxon>
    </lineage>
</organism>
<evidence type="ECO:0000313" key="1">
    <source>
        <dbReference type="EMBL" id="KKL23193.1"/>
    </source>
</evidence>
<proteinExistence type="predicted"/>
<name>A0A0F9EGW7_9ZZZZ</name>
<reference evidence="1" key="1">
    <citation type="journal article" date="2015" name="Nature">
        <title>Complex archaea that bridge the gap between prokaryotes and eukaryotes.</title>
        <authorList>
            <person name="Spang A."/>
            <person name="Saw J.H."/>
            <person name="Jorgensen S.L."/>
            <person name="Zaremba-Niedzwiedzka K."/>
            <person name="Martijn J."/>
            <person name="Lind A.E."/>
            <person name="van Eijk R."/>
            <person name="Schleper C."/>
            <person name="Guy L."/>
            <person name="Ettema T.J."/>
        </authorList>
    </citation>
    <scope>NUCLEOTIDE SEQUENCE</scope>
</reference>
<dbReference type="EMBL" id="LAZR01037065">
    <property type="protein sequence ID" value="KKL23193.1"/>
    <property type="molecule type" value="Genomic_DNA"/>
</dbReference>
<sequence>MIILIYQRGDQYIEVDGESRAAATNAARDQAEDMRHDFGSYRCIAEYPAPKKVNKNTVL</sequence>
<dbReference type="AlphaFoldDB" id="A0A0F9EGW7"/>